<feature type="domain" description="ShKT" evidence="2">
    <location>
        <begin position="209"/>
        <end position="244"/>
    </location>
</feature>
<dbReference type="PANTHER" id="PTHR21724:SF109">
    <property type="entry name" value="SHKT DOMAIN-CONTAINING PROTEIN"/>
    <property type="match status" value="1"/>
</dbReference>
<feature type="domain" description="ShKT" evidence="2">
    <location>
        <begin position="98"/>
        <end position="133"/>
    </location>
</feature>
<dbReference type="PANTHER" id="PTHR21724">
    <property type="entry name" value="SHKT DOMAIN-CONTAINING PROTEIN"/>
    <property type="match status" value="1"/>
</dbReference>
<feature type="domain" description="ShKT" evidence="2">
    <location>
        <begin position="153"/>
        <end position="188"/>
    </location>
</feature>
<evidence type="ECO:0000313" key="3">
    <source>
        <dbReference type="EMBL" id="KAK7490516.1"/>
    </source>
</evidence>
<organism evidence="3 4">
    <name type="scientific">Batillaria attramentaria</name>
    <dbReference type="NCBI Taxonomy" id="370345"/>
    <lineage>
        <taxon>Eukaryota</taxon>
        <taxon>Metazoa</taxon>
        <taxon>Spiralia</taxon>
        <taxon>Lophotrochozoa</taxon>
        <taxon>Mollusca</taxon>
        <taxon>Gastropoda</taxon>
        <taxon>Caenogastropoda</taxon>
        <taxon>Sorbeoconcha</taxon>
        <taxon>Cerithioidea</taxon>
        <taxon>Batillariidae</taxon>
        <taxon>Batillaria</taxon>
    </lineage>
</organism>
<feature type="domain" description="ShKT" evidence="2">
    <location>
        <begin position="571"/>
        <end position="606"/>
    </location>
</feature>
<name>A0ABD0KTV7_9CAEN</name>
<feature type="domain" description="ShKT" evidence="2">
    <location>
        <begin position="330"/>
        <end position="365"/>
    </location>
</feature>
<dbReference type="InterPro" id="IPR003582">
    <property type="entry name" value="ShKT_dom"/>
</dbReference>
<feature type="domain" description="ShKT" evidence="2">
    <location>
        <begin position="46"/>
        <end position="81"/>
    </location>
</feature>
<feature type="domain" description="ShKT" evidence="2">
    <location>
        <begin position="457"/>
        <end position="492"/>
    </location>
</feature>
<feature type="compositionally biased region" description="Low complexity" evidence="1">
    <location>
        <begin position="382"/>
        <end position="396"/>
    </location>
</feature>
<dbReference type="EMBL" id="JACVVK020000126">
    <property type="protein sequence ID" value="KAK7490516.1"/>
    <property type="molecule type" value="Genomic_DNA"/>
</dbReference>
<evidence type="ECO:0000259" key="2">
    <source>
        <dbReference type="SMART" id="SM00254"/>
    </source>
</evidence>
<dbReference type="AlphaFoldDB" id="A0ABD0KTV7"/>
<feature type="domain" description="ShKT" evidence="2">
    <location>
        <begin position="514"/>
        <end position="549"/>
    </location>
</feature>
<feature type="non-terminal residue" evidence="3">
    <location>
        <position position="646"/>
    </location>
</feature>
<evidence type="ECO:0000313" key="4">
    <source>
        <dbReference type="Proteomes" id="UP001519460"/>
    </source>
</evidence>
<sequence>MAPFTRLLISVTTTTAPPTTVRHTTHPTTTTPTTTPTPTTSAPDVNCVDNLGGGLRCEQLPGVCNDAYSQVVCRRACGFCTPAPGAPTPPEEPMTLDECKDNVMNGLSCNMLPGVCEDTYGQIYCRKSCGNCTAPNPYAPSTTPDGTEMSLDDCVDNLMYGFHCSTVPGVCSSQYGQIYCRRFCNTCHKPNPYAPTTPPVTTEVMTLNECKDNVVNGLTCGSLPGVCNDVYGQIYCRKSCGNCTVTSTTVKPTTHPHTASPSAATTTTASTVETCIDNLGGGLMCQQLPGVCNDQYSRVVCRRSCGFCTPNPNAATTPSSGTEEPMTLDECKDNVMYGLSCNMLPAVCEDTYGQIYCRKSCGNCTVTTTTKKPTTHIHTTHKSTTTPTPTTSPTTTMSSAPCIDNLGGGLRCEHLPDVCTDLYAQVVCRKTCQFCVPNPNEATTPQSGTEQAMTLDECKDNVMYGLECNMLPGVCGDPYGQIYCRKTCGNCTVTTAPPPTTTPTAPTTTKRPEPCEDHIGNGLYCDQLPDVCADQWAQIVCRRTCNFCTPTPYDSTSTRRAPNPSEPSSLDCADHLDSKFDCSELPNVCLDEYGKIFCRKTCGGCQCEDKIQGLTCQDLVDNFGMDPCKDALGDEVCPRFLRILQL</sequence>
<proteinExistence type="predicted"/>
<evidence type="ECO:0000256" key="1">
    <source>
        <dbReference type="SAM" id="MobiDB-lite"/>
    </source>
</evidence>
<feature type="domain" description="ShKT" evidence="2">
    <location>
        <begin position="401"/>
        <end position="436"/>
    </location>
</feature>
<feature type="domain" description="ShKT" evidence="2">
    <location>
        <begin position="274"/>
        <end position="309"/>
    </location>
</feature>
<dbReference type="Proteomes" id="UP001519460">
    <property type="component" value="Unassembled WGS sequence"/>
</dbReference>
<gene>
    <name evidence="3" type="ORF">BaRGS_00018302</name>
</gene>
<keyword evidence="4" id="KW-1185">Reference proteome</keyword>
<feature type="region of interest" description="Disordered" evidence="1">
    <location>
        <begin position="377"/>
        <end position="396"/>
    </location>
</feature>
<protein>
    <recommendedName>
        <fullName evidence="2">ShKT domain-containing protein</fullName>
    </recommendedName>
</protein>
<feature type="region of interest" description="Disordered" evidence="1">
    <location>
        <begin position="10"/>
        <end position="42"/>
    </location>
</feature>
<accession>A0ABD0KTV7</accession>
<reference evidence="3 4" key="1">
    <citation type="journal article" date="2023" name="Sci. Data">
        <title>Genome assembly of the Korean intertidal mud-creeper Batillaria attramentaria.</title>
        <authorList>
            <person name="Patra A.K."/>
            <person name="Ho P.T."/>
            <person name="Jun S."/>
            <person name="Lee S.J."/>
            <person name="Kim Y."/>
            <person name="Won Y.J."/>
        </authorList>
    </citation>
    <scope>NUCLEOTIDE SEQUENCE [LARGE SCALE GENOMIC DNA]</scope>
    <source>
        <strain evidence="3">Wonlab-2016</strain>
    </source>
</reference>
<comment type="caution">
    <text evidence="3">The sequence shown here is derived from an EMBL/GenBank/DDBJ whole genome shotgun (WGS) entry which is preliminary data.</text>
</comment>
<dbReference type="SMART" id="SM00254">
    <property type="entry name" value="ShKT"/>
    <property type="match status" value="10"/>
</dbReference>